<organism evidence="2 3">
    <name type="scientific">Melipona bicolor</name>
    <dbReference type="NCBI Taxonomy" id="60889"/>
    <lineage>
        <taxon>Eukaryota</taxon>
        <taxon>Metazoa</taxon>
        <taxon>Ecdysozoa</taxon>
        <taxon>Arthropoda</taxon>
        <taxon>Hexapoda</taxon>
        <taxon>Insecta</taxon>
        <taxon>Pterygota</taxon>
        <taxon>Neoptera</taxon>
        <taxon>Endopterygota</taxon>
        <taxon>Hymenoptera</taxon>
        <taxon>Apocrita</taxon>
        <taxon>Aculeata</taxon>
        <taxon>Apoidea</taxon>
        <taxon>Anthophila</taxon>
        <taxon>Apidae</taxon>
        <taxon>Melipona</taxon>
    </lineage>
</organism>
<dbReference type="EMBL" id="JAHYIQ010000028">
    <property type="protein sequence ID" value="KAK1120933.1"/>
    <property type="molecule type" value="Genomic_DNA"/>
</dbReference>
<gene>
    <name evidence="2" type="ORF">K0M31_010717</name>
</gene>
<evidence type="ECO:0000313" key="3">
    <source>
        <dbReference type="Proteomes" id="UP001177670"/>
    </source>
</evidence>
<evidence type="ECO:0000256" key="1">
    <source>
        <dbReference type="SAM" id="MobiDB-lite"/>
    </source>
</evidence>
<feature type="region of interest" description="Disordered" evidence="1">
    <location>
        <begin position="1"/>
        <end position="27"/>
    </location>
</feature>
<sequence>MVGWLTGTRPQVASEKQECRPSSSGKGQRVVKKDLLIDVAFGARLETSEPGVRSVEKGRKEGRLGDEGCKGAPLIRRYHLSPLIVP</sequence>
<keyword evidence="3" id="KW-1185">Reference proteome</keyword>
<reference evidence="2" key="1">
    <citation type="submission" date="2021-10" db="EMBL/GenBank/DDBJ databases">
        <title>Melipona bicolor Genome sequencing and assembly.</title>
        <authorList>
            <person name="Araujo N.S."/>
            <person name="Arias M.C."/>
        </authorList>
    </citation>
    <scope>NUCLEOTIDE SEQUENCE</scope>
    <source>
        <strain evidence="2">USP_2M_L1-L4_2017</strain>
        <tissue evidence="2">Whole body</tissue>
    </source>
</reference>
<proteinExistence type="predicted"/>
<name>A0AA40KI43_9HYME</name>
<dbReference type="Proteomes" id="UP001177670">
    <property type="component" value="Unassembled WGS sequence"/>
</dbReference>
<comment type="caution">
    <text evidence="2">The sequence shown here is derived from an EMBL/GenBank/DDBJ whole genome shotgun (WGS) entry which is preliminary data.</text>
</comment>
<protein>
    <submittedName>
        <fullName evidence="2">Uncharacterized protein</fullName>
    </submittedName>
</protein>
<accession>A0AA40KI43</accession>
<dbReference type="AlphaFoldDB" id="A0AA40KI43"/>
<evidence type="ECO:0000313" key="2">
    <source>
        <dbReference type="EMBL" id="KAK1120933.1"/>
    </source>
</evidence>